<gene>
    <name evidence="7" type="ORF">C9I57_14810</name>
</gene>
<dbReference type="RefSeq" id="WP_107151443.1">
    <property type="nucleotide sequence ID" value="NZ_PYUC01000007.1"/>
</dbReference>
<reference evidence="7 8" key="1">
    <citation type="submission" date="2018-03" db="EMBL/GenBank/DDBJ databases">
        <title>Whole genome analyses suggest that Burkholderia sensu lato contains two further novel genera in the rhizoxinica-symbiotica group Mycetohabitans gen. nov., and Trinickia gen. nov.: implications for the evolution of diazotrophy and nodulation in the Burkholderiaceae.</title>
        <authorList>
            <person name="Estrada De Los Santos P."/>
            <person name="Palmer M."/>
            <person name="Chavez-Ramirez B."/>
            <person name="Steenkamp E.T."/>
            <person name="Hirsch A.M."/>
            <person name="Manyaka P."/>
            <person name="Maluk M."/>
            <person name="Lafos M."/>
            <person name="Crook M."/>
            <person name="Gross E."/>
            <person name="Simon M.F."/>
            <person name="Bueno Dos Reis Junior F."/>
            <person name="Poole P.S."/>
            <person name="Venter S.N."/>
            <person name="James E.K."/>
        </authorList>
    </citation>
    <scope>NUCLEOTIDE SEQUENCE [LARGE SCALE GENOMIC DNA]</scope>
    <source>
        <strain evidence="7 8">JPY-366</strain>
    </source>
</reference>
<evidence type="ECO:0000256" key="2">
    <source>
        <dbReference type="ARBA" id="ARBA00010333"/>
    </source>
</evidence>
<dbReference type="CDD" id="cd13703">
    <property type="entry name" value="PBP2_HisJ_LAO"/>
    <property type="match status" value="1"/>
</dbReference>
<dbReference type="Gene3D" id="3.40.190.10">
    <property type="entry name" value="Periplasmic binding protein-like II"/>
    <property type="match status" value="2"/>
</dbReference>
<dbReference type="AlphaFoldDB" id="A0A2T3XT58"/>
<dbReference type="Proteomes" id="UP000240638">
    <property type="component" value="Unassembled WGS sequence"/>
</dbReference>
<evidence type="ECO:0000313" key="7">
    <source>
        <dbReference type="EMBL" id="PTB19698.1"/>
    </source>
</evidence>
<organism evidence="7 8">
    <name type="scientific">Trinickia symbiotica</name>
    <dbReference type="NCBI Taxonomy" id="863227"/>
    <lineage>
        <taxon>Bacteria</taxon>
        <taxon>Pseudomonadati</taxon>
        <taxon>Pseudomonadota</taxon>
        <taxon>Betaproteobacteria</taxon>
        <taxon>Burkholderiales</taxon>
        <taxon>Burkholderiaceae</taxon>
        <taxon>Trinickia</taxon>
    </lineage>
</organism>
<dbReference type="SUPFAM" id="SSF53850">
    <property type="entry name" value="Periplasmic binding protein-like II"/>
    <property type="match status" value="1"/>
</dbReference>
<feature type="signal peptide" evidence="5">
    <location>
        <begin position="1"/>
        <end position="25"/>
    </location>
</feature>
<proteinExistence type="inferred from homology"/>
<dbReference type="Pfam" id="PF00497">
    <property type="entry name" value="SBP_bac_3"/>
    <property type="match status" value="1"/>
</dbReference>
<feature type="chain" id="PRO_5015611047" evidence="5">
    <location>
        <begin position="26"/>
        <end position="263"/>
    </location>
</feature>
<comment type="similarity">
    <text evidence="2 4">Belongs to the bacterial solute-binding protein 3 family.</text>
</comment>
<comment type="subcellular location">
    <subcellularLocation>
        <location evidence="1">Cell envelope</location>
    </subcellularLocation>
</comment>
<dbReference type="SMART" id="SM00062">
    <property type="entry name" value="PBPb"/>
    <property type="match status" value="1"/>
</dbReference>
<evidence type="ECO:0000256" key="3">
    <source>
        <dbReference type="ARBA" id="ARBA00022729"/>
    </source>
</evidence>
<dbReference type="PANTHER" id="PTHR35936:SF13">
    <property type="entry name" value="HISTIDINE-BINDING PERIPLASMIC PROTEIN"/>
    <property type="match status" value="1"/>
</dbReference>
<dbReference type="PANTHER" id="PTHR35936">
    <property type="entry name" value="MEMBRANE-BOUND LYTIC MUREIN TRANSGLYCOSYLASE F"/>
    <property type="match status" value="1"/>
</dbReference>
<evidence type="ECO:0000259" key="6">
    <source>
        <dbReference type="SMART" id="SM00062"/>
    </source>
</evidence>
<evidence type="ECO:0000313" key="8">
    <source>
        <dbReference type="Proteomes" id="UP000240638"/>
    </source>
</evidence>
<accession>A0A2T3XT58</accession>
<evidence type="ECO:0000256" key="1">
    <source>
        <dbReference type="ARBA" id="ARBA00004196"/>
    </source>
</evidence>
<dbReference type="EMBL" id="PYUC01000007">
    <property type="protein sequence ID" value="PTB19698.1"/>
    <property type="molecule type" value="Genomic_DNA"/>
</dbReference>
<name>A0A2T3XT58_9BURK</name>
<dbReference type="InterPro" id="IPR018313">
    <property type="entry name" value="SBP_3_CS"/>
</dbReference>
<comment type="caution">
    <text evidence="7">The sequence shown here is derived from an EMBL/GenBank/DDBJ whole genome shotgun (WGS) entry which is preliminary data.</text>
</comment>
<protein>
    <submittedName>
        <fullName evidence="7">ABC transporter substrate-binding protein</fullName>
    </submittedName>
</protein>
<dbReference type="InterPro" id="IPR001638">
    <property type="entry name" value="Solute-binding_3/MltF_N"/>
</dbReference>
<sequence>MKLLGKLLVLACAFASVSASVSALAADSVLRFGLEAQYPPFESKGPSGELQGFDIDIGNAVCKAAHLTCKWVETSFDGLIPALEGRKFDAINSAMNATEKRREAIDFTTIIYRVPTQLIARRDSGLLPTPESLKGKRVGVLQASIQENYAKAHWESAGVSIVPYQDQNQVYADLRTGRLDATLVLAPAGQTGFLSRPDGKDFAFVGQPVRDDKILGSGIAFGIRKGDAALKKQLDAAIAKVQADGTVKTLAQKYFGNIDVSAK</sequence>
<feature type="domain" description="Solute-binding protein family 3/N-terminal" evidence="6">
    <location>
        <begin position="29"/>
        <end position="258"/>
    </location>
</feature>
<evidence type="ECO:0000256" key="5">
    <source>
        <dbReference type="SAM" id="SignalP"/>
    </source>
</evidence>
<dbReference type="GO" id="GO:0030313">
    <property type="term" value="C:cell envelope"/>
    <property type="evidence" value="ECO:0007669"/>
    <property type="project" value="UniProtKB-SubCell"/>
</dbReference>
<evidence type="ECO:0000256" key="4">
    <source>
        <dbReference type="RuleBase" id="RU003744"/>
    </source>
</evidence>
<keyword evidence="3 5" id="KW-0732">Signal</keyword>
<dbReference type="PROSITE" id="PS01039">
    <property type="entry name" value="SBP_BACTERIAL_3"/>
    <property type="match status" value="1"/>
</dbReference>